<dbReference type="PANTHER" id="PTHR46373">
    <property type="entry name" value="PROTEIN RKD4"/>
    <property type="match status" value="1"/>
</dbReference>
<dbReference type="Pfam" id="PF02042">
    <property type="entry name" value="RWP-RK"/>
    <property type="match status" value="1"/>
</dbReference>
<evidence type="ECO:0000259" key="7">
    <source>
        <dbReference type="PROSITE" id="PS51519"/>
    </source>
</evidence>
<dbReference type="GO" id="GO:0003700">
    <property type="term" value="F:DNA-binding transcription factor activity"/>
    <property type="evidence" value="ECO:0007669"/>
    <property type="project" value="InterPro"/>
</dbReference>
<dbReference type="PANTHER" id="PTHR46373:SF2">
    <property type="entry name" value="RWP-RK DOMAIN-CONTAINING PROTEIN"/>
    <property type="match status" value="1"/>
</dbReference>
<dbReference type="GO" id="GO:0003677">
    <property type="term" value="F:DNA binding"/>
    <property type="evidence" value="ECO:0007669"/>
    <property type="project" value="UniProtKB-KW"/>
</dbReference>
<evidence type="ECO:0000313" key="9">
    <source>
        <dbReference type="Proteomes" id="UP001370490"/>
    </source>
</evidence>
<gene>
    <name evidence="8" type="ORF">RJ641_007744</name>
</gene>
<dbReference type="PROSITE" id="PS51519">
    <property type="entry name" value="RWP_RK"/>
    <property type="match status" value="1"/>
</dbReference>
<dbReference type="Proteomes" id="UP001370490">
    <property type="component" value="Unassembled WGS sequence"/>
</dbReference>
<dbReference type="EMBL" id="JBAMMX010000015">
    <property type="protein sequence ID" value="KAK6926025.1"/>
    <property type="molecule type" value="Genomic_DNA"/>
</dbReference>
<keyword evidence="6" id="KW-0539">Nucleus</keyword>
<evidence type="ECO:0000313" key="8">
    <source>
        <dbReference type="EMBL" id="KAK6926025.1"/>
    </source>
</evidence>
<feature type="domain" description="RWP-RK" evidence="7">
    <location>
        <begin position="127"/>
        <end position="213"/>
    </location>
</feature>
<dbReference type="InterPro" id="IPR003035">
    <property type="entry name" value="RWP-RK_dom"/>
</dbReference>
<comment type="function">
    <text evidence="1">Putative transcription factor.</text>
</comment>
<sequence>MDSALQLANVIKQESEWRPFDKQFTDFEHLFEFEHQPLFSPFPGLDFINLGELASELQLWDHCNENNSLSLSYEVDPQPPNAVNPKNGPHGLVDHCECVGENSIHAKSETIHSEISWASNDNVDNGVNHEERRKWRLRSNCARLEWDEIQKHFDVPISTAAKNLNVGLTVLKKRCRELNITRWPHRKIKSLKSLIHNVKELGLTQEVEMLEEHKRMLEKVPEMELTERTKKLRQACFKANYKKRRSRTFTGFA</sequence>
<evidence type="ECO:0000256" key="2">
    <source>
        <dbReference type="ARBA" id="ARBA00023015"/>
    </source>
</evidence>
<keyword evidence="4" id="KW-0238">DNA-binding</keyword>
<evidence type="ECO:0000256" key="3">
    <source>
        <dbReference type="ARBA" id="ARBA00023054"/>
    </source>
</evidence>
<proteinExistence type="predicted"/>
<keyword evidence="2" id="KW-0805">Transcription regulation</keyword>
<keyword evidence="3" id="KW-0175">Coiled coil</keyword>
<evidence type="ECO:0000256" key="4">
    <source>
        <dbReference type="ARBA" id="ARBA00023125"/>
    </source>
</evidence>
<evidence type="ECO:0000256" key="5">
    <source>
        <dbReference type="ARBA" id="ARBA00023163"/>
    </source>
</evidence>
<reference evidence="8 9" key="1">
    <citation type="submission" date="2023-12" db="EMBL/GenBank/DDBJ databases">
        <title>A high-quality genome assembly for Dillenia turbinata (Dilleniales).</title>
        <authorList>
            <person name="Chanderbali A."/>
        </authorList>
    </citation>
    <scope>NUCLEOTIDE SEQUENCE [LARGE SCALE GENOMIC DNA]</scope>
    <source>
        <strain evidence="8">LSX21</strain>
        <tissue evidence="8">Leaf</tissue>
    </source>
</reference>
<name>A0AAN8Z887_9MAGN</name>
<dbReference type="AlphaFoldDB" id="A0AAN8Z887"/>
<keyword evidence="9" id="KW-1185">Reference proteome</keyword>
<organism evidence="8 9">
    <name type="scientific">Dillenia turbinata</name>
    <dbReference type="NCBI Taxonomy" id="194707"/>
    <lineage>
        <taxon>Eukaryota</taxon>
        <taxon>Viridiplantae</taxon>
        <taxon>Streptophyta</taxon>
        <taxon>Embryophyta</taxon>
        <taxon>Tracheophyta</taxon>
        <taxon>Spermatophyta</taxon>
        <taxon>Magnoliopsida</taxon>
        <taxon>eudicotyledons</taxon>
        <taxon>Gunneridae</taxon>
        <taxon>Pentapetalae</taxon>
        <taxon>Dilleniales</taxon>
        <taxon>Dilleniaceae</taxon>
        <taxon>Dillenia</taxon>
    </lineage>
</organism>
<accession>A0AAN8Z887</accession>
<evidence type="ECO:0000256" key="6">
    <source>
        <dbReference type="ARBA" id="ARBA00023242"/>
    </source>
</evidence>
<protein>
    <submittedName>
        <fullName evidence="8">RWP-RK domain</fullName>
    </submittedName>
</protein>
<evidence type="ECO:0000256" key="1">
    <source>
        <dbReference type="ARBA" id="ARBA00004049"/>
    </source>
</evidence>
<keyword evidence="5" id="KW-0804">Transcription</keyword>
<dbReference type="InterPro" id="IPR044607">
    <property type="entry name" value="RKD-like"/>
</dbReference>
<comment type="caution">
    <text evidence="8">The sequence shown here is derived from an EMBL/GenBank/DDBJ whole genome shotgun (WGS) entry which is preliminary data.</text>
</comment>